<dbReference type="Proteomes" id="UP000319557">
    <property type="component" value="Chromosome"/>
</dbReference>
<evidence type="ECO:0000313" key="2">
    <source>
        <dbReference type="Proteomes" id="UP000319557"/>
    </source>
</evidence>
<protein>
    <submittedName>
        <fullName evidence="1">Uncharacterized protein</fullName>
    </submittedName>
</protein>
<reference evidence="1 2" key="1">
    <citation type="submission" date="2019-02" db="EMBL/GenBank/DDBJ databases">
        <title>Deep-cultivation of Planctomycetes and their phenomic and genomic characterization uncovers novel biology.</title>
        <authorList>
            <person name="Wiegand S."/>
            <person name="Jogler M."/>
            <person name="Boedeker C."/>
            <person name="Pinto D."/>
            <person name="Vollmers J."/>
            <person name="Rivas-Marin E."/>
            <person name="Kohn T."/>
            <person name="Peeters S.H."/>
            <person name="Heuer A."/>
            <person name="Rast P."/>
            <person name="Oberbeckmann S."/>
            <person name="Bunk B."/>
            <person name="Jeske O."/>
            <person name="Meyerdierks A."/>
            <person name="Storesund J.E."/>
            <person name="Kallscheuer N."/>
            <person name="Luecker S."/>
            <person name="Lage O.M."/>
            <person name="Pohl T."/>
            <person name="Merkel B.J."/>
            <person name="Hornburger P."/>
            <person name="Mueller R.-W."/>
            <person name="Bruemmer F."/>
            <person name="Labrenz M."/>
            <person name="Spormann A.M."/>
            <person name="Op den Camp H."/>
            <person name="Overmann J."/>
            <person name="Amann R."/>
            <person name="Jetten M.S.M."/>
            <person name="Mascher T."/>
            <person name="Medema M.H."/>
            <person name="Devos D.P."/>
            <person name="Kaster A.-K."/>
            <person name="Ovreas L."/>
            <person name="Rohde M."/>
            <person name="Galperin M.Y."/>
            <person name="Jogler C."/>
        </authorList>
    </citation>
    <scope>NUCLEOTIDE SEQUENCE [LARGE SCALE GENOMIC DNA]</scope>
    <source>
        <strain evidence="1 2">EC9</strain>
    </source>
</reference>
<name>A0A517LZR4_9BACT</name>
<dbReference type="EMBL" id="CP036261">
    <property type="protein sequence ID" value="QDS88114.1"/>
    <property type="molecule type" value="Genomic_DNA"/>
</dbReference>
<proteinExistence type="predicted"/>
<sequence length="136" mass="15082">MFRLSLLTAVFVCLLGAQLRGDDPSALLIATSHQRTASSLPPLPHGSRVVVLIQESEDDYATVNARALMARDATHIVFDRADQSPLIQMFRERLTRRGAMPVELRERWTQPLGLETSIADASTQSTFANFFTGPKQ</sequence>
<evidence type="ECO:0000313" key="1">
    <source>
        <dbReference type="EMBL" id="QDS88114.1"/>
    </source>
</evidence>
<dbReference type="OrthoDB" id="273825at2"/>
<accession>A0A517LZR4</accession>
<gene>
    <name evidence="1" type="ORF">EC9_23000</name>
</gene>
<dbReference type="AlphaFoldDB" id="A0A517LZR4"/>
<dbReference type="RefSeq" id="WP_145345068.1">
    <property type="nucleotide sequence ID" value="NZ_CP036261.1"/>
</dbReference>
<organism evidence="1 2">
    <name type="scientific">Rosistilla ulvae</name>
    <dbReference type="NCBI Taxonomy" id="1930277"/>
    <lineage>
        <taxon>Bacteria</taxon>
        <taxon>Pseudomonadati</taxon>
        <taxon>Planctomycetota</taxon>
        <taxon>Planctomycetia</taxon>
        <taxon>Pirellulales</taxon>
        <taxon>Pirellulaceae</taxon>
        <taxon>Rosistilla</taxon>
    </lineage>
</organism>
<keyword evidence="2" id="KW-1185">Reference proteome</keyword>
<dbReference type="KEGG" id="ruv:EC9_23000"/>